<evidence type="ECO:0000256" key="7">
    <source>
        <dbReference type="SAM" id="MobiDB-lite"/>
    </source>
</evidence>
<evidence type="ECO:0000313" key="11">
    <source>
        <dbReference type="Proteomes" id="UP000332933"/>
    </source>
</evidence>
<keyword evidence="5" id="KW-0548">Nucleotidyltransferase</keyword>
<dbReference type="EMBL" id="CAADRA010005310">
    <property type="protein sequence ID" value="VFT88393.1"/>
    <property type="molecule type" value="Genomic_DNA"/>
</dbReference>
<dbReference type="InterPro" id="IPR029044">
    <property type="entry name" value="Nucleotide-diphossugar_trans"/>
</dbReference>
<evidence type="ECO:0000256" key="1">
    <source>
        <dbReference type="ARBA" id="ARBA00005208"/>
    </source>
</evidence>
<dbReference type="Pfam" id="PF01704">
    <property type="entry name" value="UDPGP"/>
    <property type="match status" value="3"/>
</dbReference>
<gene>
    <name evidence="10" type="primary">Aste57867_11532</name>
    <name evidence="9" type="ORF">As57867_011489</name>
    <name evidence="10" type="ORF">ASTE57867_11532</name>
</gene>
<accession>A0A485KT88</accession>
<organism evidence="10 11">
    <name type="scientific">Aphanomyces stellatus</name>
    <dbReference type="NCBI Taxonomy" id="120398"/>
    <lineage>
        <taxon>Eukaryota</taxon>
        <taxon>Sar</taxon>
        <taxon>Stramenopiles</taxon>
        <taxon>Oomycota</taxon>
        <taxon>Saprolegniomycetes</taxon>
        <taxon>Saprolegniales</taxon>
        <taxon>Verrucalvaceae</taxon>
        <taxon>Aphanomyces</taxon>
    </lineage>
</organism>
<evidence type="ECO:0000259" key="8">
    <source>
        <dbReference type="SMART" id="SM00829"/>
    </source>
</evidence>
<dbReference type="SUPFAM" id="SSF50729">
    <property type="entry name" value="PH domain-like"/>
    <property type="match status" value="1"/>
</dbReference>
<dbReference type="InterPro" id="IPR039741">
    <property type="entry name" value="UDP-sugar_pyrophosphorylase"/>
</dbReference>
<protein>
    <recommendedName>
        <fullName evidence="3">UDP-N-acetylglucosamine diphosphorylase</fullName>
        <ecNumber evidence="3">2.7.7.23</ecNumber>
    </recommendedName>
</protein>
<dbReference type="Pfam" id="PF08240">
    <property type="entry name" value="ADH_N"/>
    <property type="match status" value="1"/>
</dbReference>
<evidence type="ECO:0000313" key="10">
    <source>
        <dbReference type="EMBL" id="VFT88393.1"/>
    </source>
</evidence>
<evidence type="ECO:0000256" key="3">
    <source>
        <dbReference type="ARBA" id="ARBA00012457"/>
    </source>
</evidence>
<proteinExistence type="inferred from homology"/>
<dbReference type="InterPro" id="IPR020843">
    <property type="entry name" value="ER"/>
</dbReference>
<dbReference type="Gene3D" id="3.90.550.10">
    <property type="entry name" value="Spore Coat Polysaccharide Biosynthesis Protein SpsA, Chain A"/>
    <property type="match status" value="3"/>
</dbReference>
<dbReference type="SUPFAM" id="SSF53448">
    <property type="entry name" value="Nucleotide-diphospho-sugar transferases"/>
    <property type="match status" value="3"/>
</dbReference>
<dbReference type="Proteomes" id="UP000332933">
    <property type="component" value="Unassembled WGS sequence"/>
</dbReference>
<evidence type="ECO:0000256" key="5">
    <source>
        <dbReference type="ARBA" id="ARBA00022695"/>
    </source>
</evidence>
<dbReference type="InterPro" id="IPR013154">
    <property type="entry name" value="ADH-like_N"/>
</dbReference>
<comment type="pathway">
    <text evidence="1">Nucleotide-sugar biosynthesis; UDP-N-acetyl-alpha-D-glucosamine biosynthesis; UDP-N-acetyl-alpha-D-glucosamine from N-acetyl-alpha-D-glucosamine 1-phosphate: step 1/1.</text>
</comment>
<dbReference type="InterPro" id="IPR002618">
    <property type="entry name" value="UDPGP_fam"/>
</dbReference>
<dbReference type="GO" id="GO:0003977">
    <property type="term" value="F:UDP-N-acetylglucosamine diphosphorylase activity"/>
    <property type="evidence" value="ECO:0007669"/>
    <property type="project" value="UniProtKB-EC"/>
</dbReference>
<dbReference type="Gene3D" id="3.90.180.10">
    <property type="entry name" value="Medium-chain alcohol dehydrogenases, catalytic domain"/>
    <property type="match status" value="1"/>
</dbReference>
<dbReference type="OrthoDB" id="532420at2759"/>
<evidence type="ECO:0000256" key="4">
    <source>
        <dbReference type="ARBA" id="ARBA00022679"/>
    </source>
</evidence>
<sequence>MESTEPTTTAAAAADVPAATAVPQLAMSPRQHSSLQVVQDQMGPQKFENPLVPAETRAKFKDAGQVDVFQFVDTEGMVADADVLTLLDDIADLDLDYIQKSYTESLLFDKAATASLTNCAIEPLDAFDSVLTSTPDTIAKWRALGYEAINRGEVAAMILAGGQGTRLGFDGPKGMYDIGLLSKKSLFQLFSERVLRVQKNAKTHGRVGHDPVVPLFIMTSRMNHSTTQAYFEENHFFGLKAAQVHFFPQGTLPCLTKTGKIMLEAPHRVARASDGNGGVFAAMLKHHVLDTMNADGIQHLHVFSVDNALNKVADPVFVGYCMDKKAEIGNKVVWKTSADEKVGVVAKKDNKFCVVEYSELDAQNAALVDDATSKLVFGAGNICNHYFSVPFLTHTLATLQLPYHIAMKNIPAVSLADPAAKTFPGMKLEAFIFDIFAAATQMAVLEVAREDEFAPVKNANGNTEKGYTADSPDSARYLVSAQAKRWIEAVGGDLKLHLLTTGEIEKQGKRLKRWTKRCIEFDAATNCITTFKSEETKATKGKTSSVVKCELEDNHGLAVVLGNGKRLKLRCATEADQLNWNRVITEALQPNVANERLCEVSPLVSYEGEGLEHLHGRQFSLPVHVSEDFARRLSMQKPSQASFISNSKMKSVVVDVDGLWRVSTNQVAPIIVHGTDVLIETKFAGVSPLDVTSSVAPGYAIAGVVTAVGDDVNKFKAGDRVCAILAAGAAWSEFVKVHETDCVAKLPMGMPLALAAQVPVTTLVAHHLKQTTVQAGDRVLIVAHGYGDLGYVLAQLCAAQGSSWIGVSTDQPLKYASLEIPVVASVDDAHVLAREATKHDVNLVIDVSVTPQVPTQIKTVTIQNLIGAVPVFSAAELSAMVDRIASETLSFPSTLVVEQPIESVSDALKTTTTSVSLRMNVPVIPDAMIKKFKEANQDHVLKFYQAGTLSNAQIDQLIEDLEHLDLDHLSSIFTTSMHSDGAVVTGSLEPLDSTDSIATTPAATIQEWEQTGFDAIRNGQVAALVLSGGQGTRLGFAGPKGMYNIGLPSEKSLFQLFCERILRLEALAKGKIPFYIMTSVMNHDTTEVFFKQHGYFGLEPTQVMFFPQGTLPCFTTQGKLMLENAGKLATASDGNGGVYTALEKSGALDRMEEAGTQFLHVFSVDNAMCKVADPVFMGYCIAKQADCGNKVVWKTRPEESVGVVAKRGGQYCVVEYSEMDKATSELRDPETNELLYGAANICNHFYTVYVESFLKDVVLPQMSLQYHVAHKKIPMADDTGATFTPKTNSGVKLESFIFDVFPLSQRMAVLSCTRDDEFSPVKNAPGNPVDSPDSARQMLHAQATRWLKAKYDYLEISPLVSYGGEGLEAYTPGSLPLTKVLSLDSKAHVASAHCVPTSLRHVLTEFKQQHVLQFIDQGKVSRFDAQLLLQDLASIDFAHLQASFDRSMSHAPADTSAPLAPLTDEVASLAGAAAADKDKWTQTGVDAIRNGQVAALVLSGGQGTRLGFSGPKGMYNIGLPSEKSLFELFALRLLKLQEGSGGVIPWFIMTSLLNHETTVSFFEKNLYFGLKPSQVIFFSQGTLPCLTTDGKLMLETPSKLSRAPDGNGGIYRALVESGTLAQMETLGVKYLHVFSVDNAICKVADPVFMGYCIAKQADCGNKVVWKTRPEESVGVVAKRGGQYCVVEYSEMDKATSELRHPETNQLLFGAANICNHFYSLYVVMRASFAPRLMWLLSSSRAFLKTCCNTDNMTVYHVAHKKIPYVDVTTGELVKPTTNSGIKLEAFIFDVFQYATAMQVFEVTRDEEFAPVKNAKGNPVDSPDSACEMISAAAKKWIQAAGGSFDVQTTGLCEILPTVSYGGEGLQGLVHANMKLPLLLESSRPKARRTSSATNVRSARPQEAEPVRQPFLSEPQAAPKSAGKKKTCVIQ</sequence>
<evidence type="ECO:0000313" key="9">
    <source>
        <dbReference type="EMBL" id="KAF0697817.1"/>
    </source>
</evidence>
<comment type="catalytic activity">
    <reaction evidence="6">
        <text>N-acetyl-alpha-D-glucosamine 1-phosphate + UTP + H(+) = UDP-N-acetyl-alpha-D-glucosamine + diphosphate</text>
        <dbReference type="Rhea" id="RHEA:13509"/>
        <dbReference type="ChEBI" id="CHEBI:15378"/>
        <dbReference type="ChEBI" id="CHEBI:33019"/>
        <dbReference type="ChEBI" id="CHEBI:46398"/>
        <dbReference type="ChEBI" id="CHEBI:57705"/>
        <dbReference type="ChEBI" id="CHEBI:57776"/>
        <dbReference type="EC" id="2.7.7.23"/>
    </reaction>
</comment>
<feature type="region of interest" description="Disordered" evidence="7">
    <location>
        <begin position="1882"/>
        <end position="1930"/>
    </location>
</feature>
<dbReference type="SMART" id="SM00829">
    <property type="entry name" value="PKS_ER"/>
    <property type="match status" value="1"/>
</dbReference>
<dbReference type="GO" id="GO:0006048">
    <property type="term" value="P:UDP-N-acetylglucosamine biosynthetic process"/>
    <property type="evidence" value="ECO:0007669"/>
    <property type="project" value="TreeGrafter"/>
</dbReference>
<feature type="compositionally biased region" description="Basic residues" evidence="7">
    <location>
        <begin position="1921"/>
        <end position="1930"/>
    </location>
</feature>
<reference evidence="9" key="2">
    <citation type="submission" date="2019-06" db="EMBL/GenBank/DDBJ databases">
        <title>Genomics analysis of Aphanomyces spp. identifies a new class of oomycete effector associated with host adaptation.</title>
        <authorList>
            <person name="Gaulin E."/>
        </authorList>
    </citation>
    <scope>NUCLEOTIDE SEQUENCE</scope>
    <source>
        <strain evidence="9">CBS 578.67</strain>
    </source>
</reference>
<reference evidence="10 11" key="1">
    <citation type="submission" date="2019-03" db="EMBL/GenBank/DDBJ databases">
        <authorList>
            <person name="Gaulin E."/>
            <person name="Dumas B."/>
        </authorList>
    </citation>
    <scope>NUCLEOTIDE SEQUENCE [LARGE SCALE GENOMIC DNA]</scope>
    <source>
        <strain evidence="10">CBS 568.67</strain>
    </source>
</reference>
<evidence type="ECO:0000256" key="6">
    <source>
        <dbReference type="ARBA" id="ARBA00048493"/>
    </source>
</evidence>
<dbReference type="SUPFAM" id="SSF50129">
    <property type="entry name" value="GroES-like"/>
    <property type="match status" value="1"/>
</dbReference>
<keyword evidence="4" id="KW-0808">Transferase</keyword>
<name>A0A485KT88_9STRA</name>
<dbReference type="CDD" id="cd04193">
    <property type="entry name" value="UDPGlcNAc_PPase"/>
    <property type="match status" value="3"/>
</dbReference>
<dbReference type="PANTHER" id="PTHR11952">
    <property type="entry name" value="UDP- GLUCOSE PYROPHOSPHORYLASE"/>
    <property type="match status" value="1"/>
</dbReference>
<feature type="domain" description="Enoyl reductase (ER)" evidence="8">
    <location>
        <begin position="658"/>
        <end position="917"/>
    </location>
</feature>
<evidence type="ECO:0000256" key="2">
    <source>
        <dbReference type="ARBA" id="ARBA00010401"/>
    </source>
</evidence>
<dbReference type="InterPro" id="IPR011032">
    <property type="entry name" value="GroES-like_sf"/>
</dbReference>
<comment type="similarity">
    <text evidence="2">Belongs to the UDPGP type 1 family.</text>
</comment>
<dbReference type="EMBL" id="VJMH01005289">
    <property type="protein sequence ID" value="KAF0697817.1"/>
    <property type="molecule type" value="Genomic_DNA"/>
</dbReference>
<dbReference type="PANTHER" id="PTHR11952:SF2">
    <property type="entry name" value="LD24639P"/>
    <property type="match status" value="1"/>
</dbReference>
<dbReference type="EC" id="2.7.7.23" evidence="3"/>
<dbReference type="Gene3D" id="3.40.50.720">
    <property type="entry name" value="NAD(P)-binding Rossmann-like Domain"/>
    <property type="match status" value="1"/>
</dbReference>
<dbReference type="GO" id="GO:0016491">
    <property type="term" value="F:oxidoreductase activity"/>
    <property type="evidence" value="ECO:0007669"/>
    <property type="project" value="InterPro"/>
</dbReference>
<keyword evidence="11" id="KW-1185">Reference proteome</keyword>